<feature type="transmembrane region" description="Helical" evidence="1">
    <location>
        <begin position="45"/>
        <end position="62"/>
    </location>
</feature>
<evidence type="ECO:0000256" key="1">
    <source>
        <dbReference type="SAM" id="Phobius"/>
    </source>
</evidence>
<accession>T0J3M1</accession>
<keyword evidence="3" id="KW-1185">Reference proteome</keyword>
<protein>
    <submittedName>
        <fullName evidence="2">Uncharacterized protein</fullName>
    </submittedName>
</protein>
<dbReference type="PATRIC" id="fig|1172190.3.peg.1925"/>
<dbReference type="EMBL" id="AUPZ01000013">
    <property type="protein sequence ID" value="EQB35595.1"/>
    <property type="molecule type" value="Genomic_DNA"/>
</dbReference>
<dbReference type="STRING" id="1172190.M947_09950"/>
<evidence type="ECO:0000313" key="3">
    <source>
        <dbReference type="Proteomes" id="UP000015520"/>
    </source>
</evidence>
<organism evidence="2 3">
    <name type="scientific">Sulfurimonas hongkongensis</name>
    <dbReference type="NCBI Taxonomy" id="1172190"/>
    <lineage>
        <taxon>Bacteria</taxon>
        <taxon>Pseudomonadati</taxon>
        <taxon>Campylobacterota</taxon>
        <taxon>Epsilonproteobacteria</taxon>
        <taxon>Campylobacterales</taxon>
        <taxon>Sulfurimonadaceae</taxon>
        <taxon>Sulfurimonas</taxon>
    </lineage>
</organism>
<comment type="caution">
    <text evidence="2">The sequence shown here is derived from an EMBL/GenBank/DDBJ whole genome shotgun (WGS) entry which is preliminary data.</text>
</comment>
<proteinExistence type="predicted"/>
<sequence>MLLGATDGLIQPLFKRMKIYNIYLFVIILDIIQVISYSLSMYDMVVFTYVILSIFTLQAITFEISRIHTVDFMKNEIDIKDYLMLRSFFVSAAIIGGAVTAMIFDYLGIRLLNMLIFLAVLGIFAVFIEYKLYKKFKIAFANLQFDS</sequence>
<dbReference type="AlphaFoldDB" id="T0J3M1"/>
<evidence type="ECO:0000313" key="2">
    <source>
        <dbReference type="EMBL" id="EQB35595.1"/>
    </source>
</evidence>
<dbReference type="Proteomes" id="UP000015520">
    <property type="component" value="Unassembled WGS sequence"/>
</dbReference>
<feature type="transmembrane region" description="Helical" evidence="1">
    <location>
        <begin position="20"/>
        <end position="39"/>
    </location>
</feature>
<keyword evidence="1" id="KW-0472">Membrane</keyword>
<keyword evidence="1" id="KW-1133">Transmembrane helix</keyword>
<feature type="transmembrane region" description="Helical" evidence="1">
    <location>
        <begin position="110"/>
        <end position="128"/>
    </location>
</feature>
<keyword evidence="1" id="KW-0812">Transmembrane</keyword>
<reference evidence="2 3" key="1">
    <citation type="submission" date="2013-07" db="EMBL/GenBank/DDBJ databases">
        <title>Sulfurimonas hongkongensis AST-10 Genome Sequencing.</title>
        <authorList>
            <person name="Cai L."/>
            <person name="Zhang T."/>
        </authorList>
    </citation>
    <scope>NUCLEOTIDE SEQUENCE [LARGE SCALE GENOMIC DNA]</scope>
    <source>
        <strain evidence="2 3">AST-10</strain>
    </source>
</reference>
<dbReference type="RefSeq" id="WP_021288235.1">
    <property type="nucleotide sequence ID" value="NZ_AUPZ01000013.1"/>
</dbReference>
<gene>
    <name evidence="2" type="ORF">M947_09950</name>
</gene>
<name>T0J3M1_9BACT</name>
<feature type="transmembrane region" description="Helical" evidence="1">
    <location>
        <begin position="83"/>
        <end position="104"/>
    </location>
</feature>